<name>X1FAU4_9ZZZZ</name>
<evidence type="ECO:0000313" key="1">
    <source>
        <dbReference type="EMBL" id="GAH26489.1"/>
    </source>
</evidence>
<comment type="caution">
    <text evidence="1">The sequence shown here is derived from an EMBL/GenBank/DDBJ whole genome shotgun (WGS) entry which is preliminary data.</text>
</comment>
<proteinExistence type="predicted"/>
<accession>X1FAU4</accession>
<organism evidence="1">
    <name type="scientific">marine sediment metagenome</name>
    <dbReference type="NCBI Taxonomy" id="412755"/>
    <lineage>
        <taxon>unclassified sequences</taxon>
        <taxon>metagenomes</taxon>
        <taxon>ecological metagenomes</taxon>
    </lineage>
</organism>
<protein>
    <submittedName>
        <fullName evidence="1">Uncharacterized protein</fullName>
    </submittedName>
</protein>
<gene>
    <name evidence="1" type="ORF">S01H4_66741</name>
</gene>
<dbReference type="AlphaFoldDB" id="X1FAU4"/>
<reference evidence="1" key="1">
    <citation type="journal article" date="2014" name="Front. Microbiol.">
        <title>High frequency of phylogenetically diverse reductive dehalogenase-homologous genes in deep subseafloor sedimentary metagenomes.</title>
        <authorList>
            <person name="Kawai M."/>
            <person name="Futagami T."/>
            <person name="Toyoda A."/>
            <person name="Takaki Y."/>
            <person name="Nishi S."/>
            <person name="Hori S."/>
            <person name="Arai W."/>
            <person name="Tsubouchi T."/>
            <person name="Morono Y."/>
            <person name="Uchiyama I."/>
            <person name="Ito T."/>
            <person name="Fujiyama A."/>
            <person name="Inagaki F."/>
            <person name="Takami H."/>
        </authorList>
    </citation>
    <scope>NUCLEOTIDE SEQUENCE</scope>
    <source>
        <strain evidence="1">Expedition CK06-06</strain>
    </source>
</reference>
<feature type="non-terminal residue" evidence="1">
    <location>
        <position position="1"/>
    </location>
</feature>
<sequence>NVFNNIEFLKNIPSEARDSIARYPESLICNE</sequence>
<dbReference type="EMBL" id="BART01041506">
    <property type="protein sequence ID" value="GAH26489.1"/>
    <property type="molecule type" value="Genomic_DNA"/>
</dbReference>